<dbReference type="PRINTS" id="PR01001">
    <property type="entry name" value="FADG3PDH"/>
</dbReference>
<feature type="domain" description="FAD dependent oxidoreductase" evidence="11">
    <location>
        <begin position="21"/>
        <end position="324"/>
    </location>
</feature>
<dbReference type="GO" id="GO:0004368">
    <property type="term" value="F:glycerol-3-phosphate dehydrogenase (quinone) activity"/>
    <property type="evidence" value="ECO:0007669"/>
    <property type="project" value="UniProtKB-EC"/>
</dbReference>
<dbReference type="InterPro" id="IPR000447">
    <property type="entry name" value="G3P_DH_FAD-dep"/>
</dbReference>
<dbReference type="eggNOG" id="COG0578">
    <property type="taxonomic scope" value="Bacteria"/>
</dbReference>
<evidence type="ECO:0000256" key="6">
    <source>
        <dbReference type="ARBA" id="ARBA00022630"/>
    </source>
</evidence>
<accession>K0IWH1</accession>
<protein>
    <recommendedName>
        <fullName evidence="5">Aerobic glycerol-3-phosphate dehydrogenase</fullName>
        <ecNumber evidence="4">1.1.5.3</ecNumber>
    </recommendedName>
</protein>
<comment type="pathway">
    <text evidence="2">Polyol metabolism; glycerol degradation via glycerol kinase pathway; glycerone phosphate from sn-glycerol 3-phosphate (aerobic route): step 1/1.</text>
</comment>
<dbReference type="STRING" id="698758.AXY_06880"/>
<dbReference type="UniPathway" id="UPA00618">
    <property type="reaction ID" value="UER00674"/>
</dbReference>
<dbReference type="InterPro" id="IPR036188">
    <property type="entry name" value="FAD/NAD-bd_sf"/>
</dbReference>
<dbReference type="SUPFAM" id="SSF51905">
    <property type="entry name" value="FAD/NAD(P)-binding domain"/>
    <property type="match status" value="1"/>
</dbReference>
<evidence type="ECO:0000256" key="7">
    <source>
        <dbReference type="ARBA" id="ARBA00022798"/>
    </source>
</evidence>
<comment type="similarity">
    <text evidence="3">Belongs to the FAD-dependent glycerol-3-phosphate dehydrogenase family.</text>
</comment>
<gene>
    <name evidence="13" type="ordered locus">AXY_06880</name>
</gene>
<dbReference type="GO" id="GO:0046168">
    <property type="term" value="P:glycerol-3-phosphate catabolic process"/>
    <property type="evidence" value="ECO:0007669"/>
    <property type="project" value="TreeGrafter"/>
</dbReference>
<evidence type="ECO:0000256" key="9">
    <source>
        <dbReference type="ARBA" id="ARBA00023002"/>
    </source>
</evidence>
<dbReference type="Gene3D" id="3.30.9.10">
    <property type="entry name" value="D-Amino Acid Oxidase, subunit A, domain 2"/>
    <property type="match status" value="1"/>
</dbReference>
<feature type="domain" description="Alpha-glycerophosphate oxidase C-terminal" evidence="12">
    <location>
        <begin position="410"/>
        <end position="512"/>
    </location>
</feature>
<dbReference type="PANTHER" id="PTHR11985:SF35">
    <property type="entry name" value="ANAEROBIC GLYCEROL-3-PHOSPHATE DEHYDROGENASE SUBUNIT A"/>
    <property type="match status" value="1"/>
</dbReference>
<dbReference type="InterPro" id="IPR031656">
    <property type="entry name" value="DAO_C"/>
</dbReference>
<dbReference type="EC" id="1.1.5.3" evidence="4"/>
<keyword evidence="6" id="KW-0285">Flavoprotein</keyword>
<organism evidence="13 14">
    <name type="scientific">Amphibacillus xylanus (strain ATCC 51415 / DSM 6626 / JCM 7361 / LMG 17667 / NBRC 15112 / Ep01)</name>
    <dbReference type="NCBI Taxonomy" id="698758"/>
    <lineage>
        <taxon>Bacteria</taxon>
        <taxon>Bacillati</taxon>
        <taxon>Bacillota</taxon>
        <taxon>Bacilli</taxon>
        <taxon>Bacillales</taxon>
        <taxon>Bacillaceae</taxon>
        <taxon>Amphibacillus</taxon>
    </lineage>
</organism>
<dbReference type="HOGENOM" id="CLU_015740_5_2_9"/>
<dbReference type="Pfam" id="PF01266">
    <property type="entry name" value="DAO"/>
    <property type="match status" value="1"/>
</dbReference>
<keyword evidence="8" id="KW-0274">FAD</keyword>
<keyword evidence="9 13" id="KW-0560">Oxidoreductase</keyword>
<dbReference type="AlphaFoldDB" id="K0IWH1"/>
<dbReference type="InterPro" id="IPR006076">
    <property type="entry name" value="FAD-dep_OxRdtase"/>
</dbReference>
<evidence type="ECO:0000256" key="2">
    <source>
        <dbReference type="ARBA" id="ARBA00004977"/>
    </source>
</evidence>
<sequence>MRLSNRNREETLQALKGKTYDLLIIGGGLTGSSIALDAATRGMDTVLLDMADFGSGGSYRQSMLSFEQGDYYYKTWKNLEKEKETIATNFSALYQPTTGMYLKYRGDLDLKNFTNIKRGLLFPIRKKQSIHLTKTLRHKEILEYEPKVNPKQLERGYLFENGLINRSLMAIELIKQANQLGTAAVNYLRVTQFIYDQDDQIIGVVAEDQINGDSVSIYARRIINATGKYFNRIRKLDVSDQQQQLPPILNKKTIMYLNTPIPPINRILSFNDAKRDAYVTIIPAKGNLLLTSVEKLVQPTTLSSQPLESDIDHYLNLLKQVIKDEEFTVNDVTDVNLTYEVQYESNNDLSSLVMVSDAGLISVLGTGTEAYRLYAGEIVDMIAKGLKKEVNILYSNSETNVLTINKKKEIEELETLTIDQEDLAQLTKVYGDRTPQLLEYYHHCEMKHTAYEINQLLCAELLYSIEHTAIYTPLDFFVRRSRIDHNLDEIKQQTTGILNLLEKKLAWTKEERSYFERELKIWLTEQS</sequence>
<evidence type="ECO:0000256" key="8">
    <source>
        <dbReference type="ARBA" id="ARBA00022827"/>
    </source>
</evidence>
<dbReference type="GO" id="GO:0019563">
    <property type="term" value="P:glycerol catabolic process"/>
    <property type="evidence" value="ECO:0007669"/>
    <property type="project" value="UniProtKB-UniPathway"/>
</dbReference>
<evidence type="ECO:0000256" key="3">
    <source>
        <dbReference type="ARBA" id="ARBA00007330"/>
    </source>
</evidence>
<evidence type="ECO:0000259" key="11">
    <source>
        <dbReference type="Pfam" id="PF01266"/>
    </source>
</evidence>
<dbReference type="Pfam" id="PF16901">
    <property type="entry name" value="DAO_C"/>
    <property type="match status" value="1"/>
</dbReference>
<proteinExistence type="inferred from homology"/>
<dbReference type="PANTHER" id="PTHR11985">
    <property type="entry name" value="GLYCEROL-3-PHOSPHATE DEHYDROGENASE"/>
    <property type="match status" value="1"/>
</dbReference>
<evidence type="ECO:0000256" key="4">
    <source>
        <dbReference type="ARBA" id="ARBA00013029"/>
    </source>
</evidence>
<keyword evidence="7" id="KW-0319">Glycerol metabolism</keyword>
<dbReference type="InterPro" id="IPR038299">
    <property type="entry name" value="DAO_C_sf"/>
</dbReference>
<dbReference type="Proteomes" id="UP000006294">
    <property type="component" value="Chromosome"/>
</dbReference>
<dbReference type="Gene3D" id="3.50.50.60">
    <property type="entry name" value="FAD/NAD(P)-binding domain"/>
    <property type="match status" value="1"/>
</dbReference>
<comment type="cofactor">
    <cofactor evidence="1">
        <name>FAD</name>
        <dbReference type="ChEBI" id="CHEBI:57692"/>
    </cofactor>
</comment>
<evidence type="ECO:0000313" key="13">
    <source>
        <dbReference type="EMBL" id="BAM46820.1"/>
    </source>
</evidence>
<evidence type="ECO:0000313" key="14">
    <source>
        <dbReference type="Proteomes" id="UP000006294"/>
    </source>
</evidence>
<evidence type="ECO:0000256" key="5">
    <source>
        <dbReference type="ARBA" id="ARBA00017956"/>
    </source>
</evidence>
<comment type="catalytic activity">
    <reaction evidence="10">
        <text>a quinone + sn-glycerol 3-phosphate = dihydroxyacetone phosphate + a quinol</text>
        <dbReference type="Rhea" id="RHEA:18977"/>
        <dbReference type="ChEBI" id="CHEBI:24646"/>
        <dbReference type="ChEBI" id="CHEBI:57597"/>
        <dbReference type="ChEBI" id="CHEBI:57642"/>
        <dbReference type="ChEBI" id="CHEBI:132124"/>
        <dbReference type="EC" id="1.1.5.3"/>
    </reaction>
</comment>
<dbReference type="KEGG" id="axl:AXY_06880"/>
<dbReference type="RefSeq" id="WP_015009425.1">
    <property type="nucleotide sequence ID" value="NC_018704.1"/>
</dbReference>
<evidence type="ECO:0000256" key="10">
    <source>
        <dbReference type="ARBA" id="ARBA00049055"/>
    </source>
</evidence>
<name>K0IWH1_AMPXN</name>
<keyword evidence="14" id="KW-1185">Reference proteome</keyword>
<dbReference type="OrthoDB" id="9766796at2"/>
<reference evidence="13 14" key="1">
    <citation type="submission" date="2011-01" db="EMBL/GenBank/DDBJ databases">
        <title>Whole genome sequence of Amphibacillus xylinus NBRC 15112.</title>
        <authorList>
            <person name="Nakazawa H."/>
            <person name="Katano Y."/>
            <person name="Nakamura S."/>
            <person name="Sasagawa M."/>
            <person name="Fukada J."/>
            <person name="Arai T."/>
            <person name="Sasakura N."/>
            <person name="Mochizuki D."/>
            <person name="Hosoyama A."/>
            <person name="Harada K."/>
            <person name="Horikawa H."/>
            <person name="Kato Y."/>
            <person name="Harada T."/>
            <person name="Sasaki K."/>
            <person name="Sekiguchi M."/>
            <person name="Hodoyama M."/>
            <person name="Nishiko R."/>
            <person name="Narita H."/>
            <person name="Hanamaki A."/>
            <person name="Hata C."/>
            <person name="Konno Y."/>
            <person name="Niimura Y."/>
            <person name="Yamazaki S."/>
            <person name="Fujita N."/>
        </authorList>
    </citation>
    <scope>NUCLEOTIDE SEQUENCE [LARGE SCALE GENOMIC DNA]</scope>
    <source>
        <strain evidence="14">ATCC 51415 / DSM 6626 / JCM 7361 / LMG 17667 / NBRC 15112 / Ep01</strain>
    </source>
</reference>
<dbReference type="EMBL" id="AP012050">
    <property type="protein sequence ID" value="BAM46820.1"/>
    <property type="molecule type" value="Genomic_DNA"/>
</dbReference>
<dbReference type="Gene3D" id="1.10.8.870">
    <property type="entry name" value="Alpha-glycerophosphate oxidase, cap domain"/>
    <property type="match status" value="1"/>
</dbReference>
<evidence type="ECO:0000259" key="12">
    <source>
        <dbReference type="Pfam" id="PF16901"/>
    </source>
</evidence>
<evidence type="ECO:0000256" key="1">
    <source>
        <dbReference type="ARBA" id="ARBA00001974"/>
    </source>
</evidence>